<sequence length="237" mass="27110">MFEKLKVLLIQMVSYLSVYEIGLILIGFFIFIMLFTLGLLLRGRRFIARFFFFLSIIAILAAPFVLHFMMKNVLYKTDVTLMSAYPMQYTKGFFVAGNITNKGRAPINECLISVDSVRDEKDSKFMKYFNSIFPKSSLSTSIDIDIEPDSNADFSVIVPNFEAQEPLFRVYVDCYLSNKFAQKMQKKQSPSKDIITPKEPEVLTPTQENELQEQDVQERASTPQAPSSTTSQDLLSH</sequence>
<keyword evidence="2" id="KW-0472">Membrane</keyword>
<dbReference type="AlphaFoldDB" id="A0A4U8T0R8"/>
<feature type="region of interest" description="Disordered" evidence="1">
    <location>
        <begin position="186"/>
        <end position="237"/>
    </location>
</feature>
<comment type="caution">
    <text evidence="3">The sequence shown here is derived from an EMBL/GenBank/DDBJ whole genome shotgun (WGS) entry which is preliminary data.</text>
</comment>
<dbReference type="RefSeq" id="WP_052086369.1">
    <property type="nucleotide sequence ID" value="NZ_JRPE02000004.1"/>
</dbReference>
<dbReference type="Pfam" id="PF09624">
    <property type="entry name" value="DUF2393"/>
    <property type="match status" value="1"/>
</dbReference>
<feature type="transmembrane region" description="Helical" evidence="2">
    <location>
        <begin position="21"/>
        <end position="40"/>
    </location>
</feature>
<feature type="compositionally biased region" description="Low complexity" evidence="1">
    <location>
        <begin position="220"/>
        <end position="237"/>
    </location>
</feature>
<feature type="transmembrane region" description="Helical" evidence="2">
    <location>
        <begin position="46"/>
        <end position="66"/>
    </location>
</feature>
<accession>A0A4U8T0R8</accession>
<reference evidence="3 4" key="1">
    <citation type="journal article" date="2014" name="Genome Announc.">
        <title>Draft genome sequences of eight enterohepatic helicobacter species isolated from both laboratory and wild rodents.</title>
        <authorList>
            <person name="Sheh A."/>
            <person name="Shen Z."/>
            <person name="Fox J.G."/>
        </authorList>
    </citation>
    <scope>NUCLEOTIDE SEQUENCE [LARGE SCALE GENOMIC DNA]</scope>
    <source>
        <strain evidence="3 4">MIT 96-1001</strain>
    </source>
</reference>
<dbReference type="InterPro" id="IPR013417">
    <property type="entry name" value="CHP02588"/>
</dbReference>
<keyword evidence="2" id="KW-1133">Transmembrane helix</keyword>
<proteinExistence type="predicted"/>
<organism evidence="3 4">
    <name type="scientific">Helicobacter magdeburgensis</name>
    <dbReference type="NCBI Taxonomy" id="471858"/>
    <lineage>
        <taxon>Bacteria</taxon>
        <taxon>Pseudomonadati</taxon>
        <taxon>Campylobacterota</taxon>
        <taxon>Epsilonproteobacteria</taxon>
        <taxon>Campylobacterales</taxon>
        <taxon>Helicobacteraceae</taxon>
        <taxon>Helicobacter</taxon>
    </lineage>
</organism>
<dbReference type="Proteomes" id="UP000029921">
    <property type="component" value="Unassembled WGS sequence"/>
</dbReference>
<evidence type="ECO:0000256" key="1">
    <source>
        <dbReference type="SAM" id="MobiDB-lite"/>
    </source>
</evidence>
<keyword evidence="4" id="KW-1185">Reference proteome</keyword>
<evidence type="ECO:0000313" key="3">
    <source>
        <dbReference type="EMBL" id="TLD92834.1"/>
    </source>
</evidence>
<evidence type="ECO:0000256" key="2">
    <source>
        <dbReference type="SAM" id="Phobius"/>
    </source>
</evidence>
<keyword evidence="2" id="KW-0812">Transmembrane</keyword>
<gene>
    <name evidence="3" type="ORF">LS74_003850</name>
</gene>
<name>A0A4U8T0R8_9HELI</name>
<evidence type="ECO:0000313" key="4">
    <source>
        <dbReference type="Proteomes" id="UP000029921"/>
    </source>
</evidence>
<dbReference type="EMBL" id="JRPE02000004">
    <property type="protein sequence ID" value="TLD92834.1"/>
    <property type="molecule type" value="Genomic_DNA"/>
</dbReference>
<protein>
    <submittedName>
        <fullName evidence="3">DUF2393 domain-containing protein</fullName>
    </submittedName>
</protein>